<dbReference type="OrthoDB" id="419768at2759"/>
<keyword evidence="1 3" id="KW-0378">Hydrolase</keyword>
<dbReference type="PANTHER" id="PTHR10728:SF32">
    <property type="entry name" value="CYTOSOLIC PHOSPHOLIPASE A2 BETA"/>
    <property type="match status" value="1"/>
</dbReference>
<dbReference type="Proteomes" id="UP000221080">
    <property type="component" value="Chromosome 9"/>
</dbReference>
<evidence type="ECO:0000256" key="2">
    <source>
        <dbReference type="ARBA" id="ARBA00023098"/>
    </source>
</evidence>
<reference evidence="5" key="1">
    <citation type="journal article" date="2016" name="Nat. Commun.">
        <title>The channel catfish genome sequence provides insights into the evolution of scale formation in teleosts.</title>
        <authorList>
            <person name="Liu Z."/>
            <person name="Liu S."/>
            <person name="Yao J."/>
            <person name="Bao L."/>
            <person name="Zhang J."/>
            <person name="Li Y."/>
            <person name="Jiang C."/>
            <person name="Sun L."/>
            <person name="Wang R."/>
            <person name="Zhang Y."/>
            <person name="Zhou T."/>
            <person name="Zeng Q."/>
            <person name="Fu Q."/>
            <person name="Gao S."/>
            <person name="Li N."/>
            <person name="Koren S."/>
            <person name="Jiang Y."/>
            <person name="Zimin A."/>
            <person name="Xu P."/>
            <person name="Phillippy A.M."/>
            <person name="Geng X."/>
            <person name="Song L."/>
            <person name="Sun F."/>
            <person name="Li C."/>
            <person name="Wang X."/>
            <person name="Chen A."/>
            <person name="Jin Y."/>
            <person name="Yuan Z."/>
            <person name="Yang Y."/>
            <person name="Tan S."/>
            <person name="Peatman E."/>
            <person name="Lu J."/>
            <person name="Qin Z."/>
            <person name="Dunham R."/>
            <person name="Li Z."/>
            <person name="Sonstegard T."/>
            <person name="Feng J."/>
            <person name="Danzmann R.G."/>
            <person name="Schroeder S."/>
            <person name="Scheffler B."/>
            <person name="Duke M.V."/>
            <person name="Ballard L."/>
            <person name="Kucuktas H."/>
            <person name="Kaltenboeck L."/>
            <person name="Liu H."/>
            <person name="Armbruster J."/>
            <person name="Xie Y."/>
            <person name="Kirby M.L."/>
            <person name="Tian Y."/>
            <person name="Flanagan M.E."/>
            <person name="Mu W."/>
            <person name="Waldbieser G.C."/>
        </authorList>
    </citation>
    <scope>NUCLEOTIDE SEQUENCE [LARGE SCALE GENOMIC DNA]</scope>
    <source>
        <strain evidence="5">SDA103</strain>
    </source>
</reference>
<evidence type="ECO:0000256" key="3">
    <source>
        <dbReference type="PROSITE-ProRule" id="PRU00555"/>
    </source>
</evidence>
<name>A0A9F7TMD8_ICTPU</name>
<evidence type="ECO:0000313" key="5">
    <source>
        <dbReference type="Proteomes" id="UP000221080"/>
    </source>
</evidence>
<dbReference type="GO" id="GO:0046475">
    <property type="term" value="P:glycerophospholipid catabolic process"/>
    <property type="evidence" value="ECO:0007669"/>
    <property type="project" value="TreeGrafter"/>
</dbReference>
<dbReference type="GO" id="GO:0005509">
    <property type="term" value="F:calcium ion binding"/>
    <property type="evidence" value="ECO:0007669"/>
    <property type="project" value="TreeGrafter"/>
</dbReference>
<dbReference type="Pfam" id="PF01735">
    <property type="entry name" value="PLA2_B"/>
    <property type="match status" value="1"/>
</dbReference>
<protein>
    <submittedName>
        <fullName evidence="6">Cytosolic phospholipase A2 zeta</fullName>
    </submittedName>
</protein>
<dbReference type="AlphaFoldDB" id="A0A9F7TMD8"/>
<dbReference type="PANTHER" id="PTHR10728">
    <property type="entry name" value="CYTOSOLIC PHOSPHOLIPASE A2"/>
    <property type="match status" value="1"/>
</dbReference>
<dbReference type="InterPro" id="IPR016035">
    <property type="entry name" value="Acyl_Trfase/lysoPLipase"/>
</dbReference>
<accession>A0A9F7TMD8</accession>
<dbReference type="Gene3D" id="3.40.1090.10">
    <property type="entry name" value="Cytosolic phospholipase A2 catalytic domain"/>
    <property type="match status" value="1"/>
</dbReference>
<dbReference type="GeneID" id="108269587"/>
<proteinExistence type="predicted"/>
<keyword evidence="5" id="KW-1185">Reference proteome</keyword>
<sequence>MPEVKDDKTFKPAVVPVTPFTATGEFTVSLPVAEDKVDLHLNIVDSPEEDMKVRLDFDIPAEEKAFLIKRKQVVSRALQKIFHFQTPLDPTQVPTVAVVCSGGGSRAMTGTYGSLKGLQSLGLLDVITYITSVSGSTWATANLYSDPFWSKEGLDTPIASAQKMLSKSTASLFSPTQKHYYCSELQNRKKEGHSVSFIDTWGLVIEQLIFGKKHTATLSDQKKAVSEGQNPLPIYTAVNMKKVPSGSTVPEWCEFTPYEVGFSKYGAFVPAEDLGSEFYLGHVVKKLPETRISFLLGMWSSVFSMTVTQIWSSFTGVTPSFTGEKADKIETDDKRQTMDTLRVRSEASAVSDFLTHRPIISRVFNFLRGFFLHDLYNKSPNFNTSKETHPDAFPNKLTPMDSTLDLVDSGFAINTACPPVLRPHRHADVILSLGYSWDEDHLQVMKDTQEYCTEHQIPFPKIDFSKYASQPKKEVYVFKDEMNPDAPIVLHLPLVNVSFKEYKAPGVKRIGNKELKEGNIDVSTKSSPYISKHLTYSPEDFQRLVDLTFYNTVNNKETIINVLKNALNNKTKLASMTSADGTNKCRVN</sequence>
<dbReference type="PROSITE" id="PS51210">
    <property type="entry name" value="PLA2C"/>
    <property type="match status" value="1"/>
</dbReference>
<evidence type="ECO:0000259" key="4">
    <source>
        <dbReference type="PROSITE" id="PS51210"/>
    </source>
</evidence>
<dbReference type="KEGG" id="ipu:108269587"/>
<organism evidence="5 6">
    <name type="scientific">Ictalurus punctatus</name>
    <name type="common">Channel catfish</name>
    <name type="synonym">Silurus punctatus</name>
    <dbReference type="NCBI Taxonomy" id="7998"/>
    <lineage>
        <taxon>Eukaryota</taxon>
        <taxon>Metazoa</taxon>
        <taxon>Chordata</taxon>
        <taxon>Craniata</taxon>
        <taxon>Vertebrata</taxon>
        <taxon>Euteleostomi</taxon>
        <taxon>Actinopterygii</taxon>
        <taxon>Neopterygii</taxon>
        <taxon>Teleostei</taxon>
        <taxon>Ostariophysi</taxon>
        <taxon>Siluriformes</taxon>
        <taxon>Ictaluridae</taxon>
        <taxon>Ictalurus</taxon>
    </lineage>
</organism>
<dbReference type="InterPro" id="IPR002642">
    <property type="entry name" value="LysoPLipase_cat_dom"/>
</dbReference>
<dbReference type="GO" id="GO:0005829">
    <property type="term" value="C:cytosol"/>
    <property type="evidence" value="ECO:0007669"/>
    <property type="project" value="TreeGrafter"/>
</dbReference>
<gene>
    <name evidence="6" type="primary">LOC108269587</name>
</gene>
<keyword evidence="3" id="KW-0442">Lipid degradation</keyword>
<dbReference type="RefSeq" id="XP_053538667.1">
    <property type="nucleotide sequence ID" value="XM_053682692.1"/>
</dbReference>
<dbReference type="GO" id="GO:0047498">
    <property type="term" value="F:calcium-dependent phospholipase A2 activity"/>
    <property type="evidence" value="ECO:0007669"/>
    <property type="project" value="TreeGrafter"/>
</dbReference>
<reference evidence="6" key="2">
    <citation type="submission" date="2025-08" db="UniProtKB">
        <authorList>
            <consortium name="RefSeq"/>
        </authorList>
    </citation>
    <scope>IDENTIFICATION</scope>
    <source>
        <tissue evidence="6">Blood</tissue>
    </source>
</reference>
<feature type="domain" description="PLA2c" evidence="4">
    <location>
        <begin position="45"/>
        <end position="588"/>
    </location>
</feature>
<dbReference type="GO" id="GO:0005544">
    <property type="term" value="F:calcium-dependent phospholipid binding"/>
    <property type="evidence" value="ECO:0007669"/>
    <property type="project" value="TreeGrafter"/>
</dbReference>
<dbReference type="SUPFAM" id="SSF52151">
    <property type="entry name" value="FabD/lysophospholipase-like"/>
    <property type="match status" value="1"/>
</dbReference>
<evidence type="ECO:0000313" key="6">
    <source>
        <dbReference type="RefSeq" id="XP_053538667.1"/>
    </source>
</evidence>
<keyword evidence="2 3" id="KW-0443">Lipid metabolism</keyword>
<dbReference type="SMART" id="SM00022">
    <property type="entry name" value="PLAc"/>
    <property type="match status" value="1"/>
</dbReference>
<evidence type="ECO:0000256" key="1">
    <source>
        <dbReference type="ARBA" id="ARBA00022801"/>
    </source>
</evidence>